<dbReference type="EMBL" id="JBHUNE010000002">
    <property type="protein sequence ID" value="MFD2757135.1"/>
    <property type="molecule type" value="Genomic_DNA"/>
</dbReference>
<keyword evidence="2" id="KW-0288">FMN</keyword>
<dbReference type="RefSeq" id="WP_019619304.1">
    <property type="nucleotide sequence ID" value="NZ_JBHUNE010000002.1"/>
</dbReference>
<dbReference type="PIRSF" id="PIRSF000337">
    <property type="entry name" value="NTA_MOA"/>
    <property type="match status" value="1"/>
</dbReference>
<dbReference type="InterPro" id="IPR051260">
    <property type="entry name" value="Diverse_substr_monoxygenases"/>
</dbReference>
<feature type="domain" description="Luciferase-like" evidence="6">
    <location>
        <begin position="36"/>
        <end position="379"/>
    </location>
</feature>
<organism evidence="7 8">
    <name type="scientific">Gulosibacter faecalis</name>
    <dbReference type="NCBI Taxonomy" id="272240"/>
    <lineage>
        <taxon>Bacteria</taxon>
        <taxon>Bacillati</taxon>
        <taxon>Actinomycetota</taxon>
        <taxon>Actinomycetes</taxon>
        <taxon>Micrococcales</taxon>
        <taxon>Microbacteriaceae</taxon>
        <taxon>Gulosibacter</taxon>
    </lineage>
</organism>
<evidence type="ECO:0000256" key="3">
    <source>
        <dbReference type="ARBA" id="ARBA00023002"/>
    </source>
</evidence>
<sequence>MTTFAQLHLGAMLTASGAPDDERAWLDPDEPANASVNPDWYREVAQLAEEALLDFVFVADAVFADLDGAPHYLSRFEPLSVLSYLAAATRHIGLVGTFSTSYQEPYNLARMLLSLDHLSGGRAGWNVVTSLGDRAARNFGLDGQRDHATRYARAAEALEVIRGLWHTYDEGSFPRDRASGQYLDRAHVRTLEHRGEHFAVAGPLNIERSRQGEPVVFQAGHSAPGRALAAASADCVFGMQTTIAEALEYRAGIRAELAAGRPEPKLFIKVMLAFADAPGHADDARRAYLVRHGALDELTGRVARAIERDVDESPITEHDLARALVNEGTWLADHLAADRDAGQPLRASVARLLGRDRLVVAGTGAEIAGALLEWRDAGAADGFIVQVSNRAELRRVRDELVPALRERGAFRDAYPEQSTLRSLLGIRAAEVPAR</sequence>
<name>A0ABW5UXS5_9MICO</name>
<comment type="caution">
    <text evidence="7">The sequence shown here is derived from an EMBL/GenBank/DDBJ whole genome shotgun (WGS) entry which is preliminary data.</text>
</comment>
<dbReference type="InterPro" id="IPR016215">
    <property type="entry name" value="NTA_MOA"/>
</dbReference>
<gene>
    <name evidence="7" type="ORF">ACFSW7_01935</name>
</gene>
<dbReference type="GO" id="GO:0004497">
    <property type="term" value="F:monooxygenase activity"/>
    <property type="evidence" value="ECO:0007669"/>
    <property type="project" value="UniProtKB-KW"/>
</dbReference>
<dbReference type="NCBIfam" id="TIGR03860">
    <property type="entry name" value="FMN_nitrolo"/>
    <property type="match status" value="1"/>
</dbReference>
<dbReference type="PANTHER" id="PTHR30011">
    <property type="entry name" value="ALKANESULFONATE MONOOXYGENASE-RELATED"/>
    <property type="match status" value="1"/>
</dbReference>
<dbReference type="Proteomes" id="UP001597492">
    <property type="component" value="Unassembled WGS sequence"/>
</dbReference>
<keyword evidence="8" id="KW-1185">Reference proteome</keyword>
<dbReference type="PANTHER" id="PTHR30011:SF16">
    <property type="entry name" value="C2H2 FINGER DOMAIN TRANSCRIPTION FACTOR (EUROFUNG)-RELATED"/>
    <property type="match status" value="1"/>
</dbReference>
<proteinExistence type="inferred from homology"/>
<dbReference type="SUPFAM" id="SSF51679">
    <property type="entry name" value="Bacterial luciferase-like"/>
    <property type="match status" value="1"/>
</dbReference>
<dbReference type="InterPro" id="IPR011251">
    <property type="entry name" value="Luciferase-like_dom"/>
</dbReference>
<dbReference type="InterPro" id="IPR036661">
    <property type="entry name" value="Luciferase-like_sf"/>
</dbReference>
<evidence type="ECO:0000313" key="7">
    <source>
        <dbReference type="EMBL" id="MFD2757135.1"/>
    </source>
</evidence>
<dbReference type="CDD" id="cd01095">
    <property type="entry name" value="Nitrilotriacetate_monoxgenase"/>
    <property type="match status" value="1"/>
</dbReference>
<reference evidence="8" key="1">
    <citation type="journal article" date="2019" name="Int. J. Syst. Evol. Microbiol.">
        <title>The Global Catalogue of Microorganisms (GCM) 10K type strain sequencing project: providing services to taxonomists for standard genome sequencing and annotation.</title>
        <authorList>
            <consortium name="The Broad Institute Genomics Platform"/>
            <consortium name="The Broad Institute Genome Sequencing Center for Infectious Disease"/>
            <person name="Wu L."/>
            <person name="Ma J."/>
        </authorList>
    </citation>
    <scope>NUCLEOTIDE SEQUENCE [LARGE SCALE GENOMIC DNA]</scope>
    <source>
        <strain evidence="8">TISTR 1514</strain>
    </source>
</reference>
<evidence type="ECO:0000256" key="2">
    <source>
        <dbReference type="ARBA" id="ARBA00022643"/>
    </source>
</evidence>
<evidence type="ECO:0000256" key="5">
    <source>
        <dbReference type="ARBA" id="ARBA00033748"/>
    </source>
</evidence>
<keyword evidence="3 7" id="KW-0560">Oxidoreductase</keyword>
<dbReference type="Gene3D" id="3.20.20.30">
    <property type="entry name" value="Luciferase-like domain"/>
    <property type="match status" value="1"/>
</dbReference>
<keyword evidence="1" id="KW-0285">Flavoprotein</keyword>
<evidence type="ECO:0000256" key="4">
    <source>
        <dbReference type="ARBA" id="ARBA00023033"/>
    </source>
</evidence>
<evidence type="ECO:0000313" key="8">
    <source>
        <dbReference type="Proteomes" id="UP001597492"/>
    </source>
</evidence>
<keyword evidence="4 7" id="KW-0503">Monooxygenase</keyword>
<dbReference type="Pfam" id="PF00296">
    <property type="entry name" value="Bac_luciferase"/>
    <property type="match status" value="1"/>
</dbReference>
<comment type="similarity">
    <text evidence="5">Belongs to the NtaA/SnaA/DszA monooxygenase family.</text>
</comment>
<evidence type="ECO:0000256" key="1">
    <source>
        <dbReference type="ARBA" id="ARBA00022630"/>
    </source>
</evidence>
<protein>
    <submittedName>
        <fullName evidence="7">NtaA/DmoA family FMN-dependent monooxygenase</fullName>
        <ecNumber evidence="7">1.14.-.-</ecNumber>
    </submittedName>
</protein>
<evidence type="ECO:0000259" key="6">
    <source>
        <dbReference type="Pfam" id="PF00296"/>
    </source>
</evidence>
<dbReference type="EC" id="1.14.-.-" evidence="7"/>
<accession>A0ABW5UXS5</accession>